<evidence type="ECO:0000313" key="3">
    <source>
        <dbReference type="EMBL" id="KAL2620355.1"/>
    </source>
</evidence>
<sequence>MAAPFTRQSYAKYKDKSEDEDADDFVELFENIATANKEGNEADKFHIFPGLLQKTAHKWFNHNKTALTDWDTLKTAFLKQFQTLDDKHTILKKLASLRRKKKESLQDYEARFKELLDCILIRAQGHAPYSEE</sequence>
<dbReference type="InterPro" id="IPR005162">
    <property type="entry name" value="Retrotrans_gag_dom"/>
</dbReference>
<dbReference type="PANTHER" id="PTHR33223:SF6">
    <property type="entry name" value="CCHC-TYPE DOMAIN-CONTAINING PROTEIN"/>
    <property type="match status" value="1"/>
</dbReference>
<feature type="domain" description="Retrotransposon gag" evidence="2">
    <location>
        <begin position="47"/>
        <end position="117"/>
    </location>
</feature>
<evidence type="ECO:0000256" key="1">
    <source>
        <dbReference type="SAM" id="MobiDB-lite"/>
    </source>
</evidence>
<dbReference type="EMBL" id="JBHFFA010000006">
    <property type="protein sequence ID" value="KAL2620355.1"/>
    <property type="molecule type" value="Genomic_DNA"/>
</dbReference>
<protein>
    <recommendedName>
        <fullName evidence="2">Retrotransposon gag domain-containing protein</fullName>
    </recommendedName>
</protein>
<organism evidence="3 4">
    <name type="scientific">Riccia fluitans</name>
    <dbReference type="NCBI Taxonomy" id="41844"/>
    <lineage>
        <taxon>Eukaryota</taxon>
        <taxon>Viridiplantae</taxon>
        <taxon>Streptophyta</taxon>
        <taxon>Embryophyta</taxon>
        <taxon>Marchantiophyta</taxon>
        <taxon>Marchantiopsida</taxon>
        <taxon>Marchantiidae</taxon>
        <taxon>Marchantiales</taxon>
        <taxon>Ricciaceae</taxon>
        <taxon>Riccia</taxon>
    </lineage>
</organism>
<dbReference type="Pfam" id="PF03732">
    <property type="entry name" value="Retrotrans_gag"/>
    <property type="match status" value="1"/>
</dbReference>
<gene>
    <name evidence="3" type="ORF">R1flu_000560</name>
</gene>
<dbReference type="Proteomes" id="UP001605036">
    <property type="component" value="Unassembled WGS sequence"/>
</dbReference>
<evidence type="ECO:0000259" key="2">
    <source>
        <dbReference type="Pfam" id="PF03732"/>
    </source>
</evidence>
<keyword evidence="4" id="KW-1185">Reference proteome</keyword>
<comment type="caution">
    <text evidence="3">The sequence shown here is derived from an EMBL/GenBank/DDBJ whole genome shotgun (WGS) entry which is preliminary data.</text>
</comment>
<feature type="region of interest" description="Disordered" evidence="1">
    <location>
        <begin position="1"/>
        <end position="20"/>
    </location>
</feature>
<dbReference type="PANTHER" id="PTHR33223">
    <property type="entry name" value="CCHC-TYPE DOMAIN-CONTAINING PROTEIN"/>
    <property type="match status" value="1"/>
</dbReference>
<proteinExistence type="predicted"/>
<name>A0ABD1Y0S7_9MARC</name>
<dbReference type="AlphaFoldDB" id="A0ABD1Y0S7"/>
<evidence type="ECO:0000313" key="4">
    <source>
        <dbReference type="Proteomes" id="UP001605036"/>
    </source>
</evidence>
<accession>A0ABD1Y0S7</accession>
<reference evidence="3 4" key="1">
    <citation type="submission" date="2024-09" db="EMBL/GenBank/DDBJ databases">
        <title>Chromosome-scale assembly of Riccia fluitans.</title>
        <authorList>
            <person name="Paukszto L."/>
            <person name="Sawicki J."/>
            <person name="Karawczyk K."/>
            <person name="Piernik-Szablinska J."/>
            <person name="Szczecinska M."/>
            <person name="Mazdziarz M."/>
        </authorList>
    </citation>
    <scope>NUCLEOTIDE SEQUENCE [LARGE SCALE GENOMIC DNA]</scope>
    <source>
        <strain evidence="3">Rf_01</strain>
        <tissue evidence="3">Aerial parts of the thallus</tissue>
    </source>
</reference>